<protein>
    <recommendedName>
        <fullName evidence="9">Letm1 RBD domain-containing protein</fullName>
    </recommendedName>
</protein>
<evidence type="ECO:0000256" key="8">
    <source>
        <dbReference type="SAM" id="Phobius"/>
    </source>
</evidence>
<keyword evidence="11" id="KW-1185">Reference proteome</keyword>
<dbReference type="PANTHER" id="PTHR14009:SF1">
    <property type="entry name" value="MITOCHONDRIAL PROTON_CALCIUM EXCHANGER PROTEIN"/>
    <property type="match status" value="1"/>
</dbReference>
<reference evidence="11" key="1">
    <citation type="submission" date="2011-02" db="EMBL/GenBank/DDBJ databases">
        <title>The Genome Sequence of Capsaspora owczarzaki ATCC 30864.</title>
        <authorList>
            <person name="Russ C."/>
            <person name="Cuomo C."/>
            <person name="Burger G."/>
            <person name="Gray M.W."/>
            <person name="Holland P.W.H."/>
            <person name="King N."/>
            <person name="Lang F.B.F."/>
            <person name="Roger A.J."/>
            <person name="Ruiz-Trillo I."/>
            <person name="Young S.K."/>
            <person name="Zeng Q."/>
            <person name="Gargeya S."/>
            <person name="Alvarado L."/>
            <person name="Berlin A."/>
            <person name="Chapman S.B."/>
            <person name="Chen Z."/>
            <person name="Freedman E."/>
            <person name="Gellesch M."/>
            <person name="Goldberg J."/>
            <person name="Griggs A."/>
            <person name="Gujja S."/>
            <person name="Heilman E."/>
            <person name="Heiman D."/>
            <person name="Howarth C."/>
            <person name="Mehta T."/>
            <person name="Neiman D."/>
            <person name="Pearson M."/>
            <person name="Roberts A."/>
            <person name="Saif S."/>
            <person name="Shea T."/>
            <person name="Shenoy N."/>
            <person name="Sisk P."/>
            <person name="Stolte C."/>
            <person name="Sykes S."/>
            <person name="White J."/>
            <person name="Yandava C."/>
            <person name="Haas B."/>
            <person name="Nusbaum C."/>
            <person name="Birren B."/>
        </authorList>
    </citation>
    <scope>NUCLEOTIDE SEQUENCE</scope>
    <source>
        <strain evidence="11">ATCC 30864</strain>
    </source>
</reference>
<comment type="subcellular location">
    <subcellularLocation>
        <location evidence="1">Mitochondrion inner membrane</location>
        <topology evidence="1">Single-pass membrane protein</topology>
    </subcellularLocation>
</comment>
<dbReference type="InParanoid" id="A0A0D2X1V5"/>
<feature type="transmembrane region" description="Helical" evidence="8">
    <location>
        <begin position="131"/>
        <end position="159"/>
    </location>
</feature>
<dbReference type="GO" id="GO:0030003">
    <property type="term" value="P:intracellular monoatomic cation homeostasis"/>
    <property type="evidence" value="ECO:0007669"/>
    <property type="project" value="TreeGrafter"/>
</dbReference>
<dbReference type="STRING" id="595528.A0A0D2X1V5"/>
<dbReference type="PhylomeDB" id="A0A0D2X1V5"/>
<dbReference type="FunCoup" id="A0A0D2X1V5">
    <property type="interactions" value="278"/>
</dbReference>
<evidence type="ECO:0000259" key="9">
    <source>
        <dbReference type="PROSITE" id="PS51758"/>
    </source>
</evidence>
<evidence type="ECO:0000256" key="1">
    <source>
        <dbReference type="ARBA" id="ARBA00004434"/>
    </source>
</evidence>
<dbReference type="Pfam" id="PF07766">
    <property type="entry name" value="LETM1_RBD"/>
    <property type="match status" value="1"/>
</dbReference>
<evidence type="ECO:0000313" key="11">
    <source>
        <dbReference type="Proteomes" id="UP000008743"/>
    </source>
</evidence>
<dbReference type="EMBL" id="KE346362">
    <property type="protein sequence ID" value="KJE91469.1"/>
    <property type="molecule type" value="Genomic_DNA"/>
</dbReference>
<accession>A0A0D2X1V5</accession>
<gene>
    <name evidence="10" type="ORF">CAOG_002600</name>
</gene>
<dbReference type="Proteomes" id="UP000008743">
    <property type="component" value="Unassembled WGS sequence"/>
</dbReference>
<dbReference type="eggNOG" id="KOG1043">
    <property type="taxonomic scope" value="Eukaryota"/>
</dbReference>
<evidence type="ECO:0000256" key="2">
    <source>
        <dbReference type="ARBA" id="ARBA00022692"/>
    </source>
</evidence>
<dbReference type="GO" id="GO:0043022">
    <property type="term" value="F:ribosome binding"/>
    <property type="evidence" value="ECO:0007669"/>
    <property type="project" value="InterPro"/>
</dbReference>
<dbReference type="PANTHER" id="PTHR14009">
    <property type="entry name" value="LEUCINE ZIPPER-EF-HAND CONTAINING TRANSMEMBRANE PROTEIN"/>
    <property type="match status" value="1"/>
</dbReference>
<dbReference type="InterPro" id="IPR033122">
    <property type="entry name" value="LETM1-like_RBD"/>
</dbReference>
<keyword evidence="4 8" id="KW-1133">Transmembrane helix</keyword>
<keyword evidence="5 7" id="KW-0496">Mitochondrion</keyword>
<dbReference type="RefSeq" id="XP_004349350.1">
    <property type="nucleotide sequence ID" value="XM_004349300.2"/>
</dbReference>
<sequence length="366" mass="40491">MSFVACSLRLSVVRQQASLVASALSRQHGASISTNAHGWSVERSSCVGAVQARLSSSLASSSVQPTPEAPSPSTAWQTIRSAISDMKDGAVQLYRDVGQMRKLTSQSRKLNWAETQFVDITRTNLKSLVPFAILTLLPGSFVIIPLAVSLHPTIVPTVFQPRKMKLEQRVANALRREHTAEDVLQQLKAACWNQVAFETQPDSVHDALKLFYGLRLNRDLSDHSKLPTLEQVTSTAYLEEYAELRDEFQRAAHCGRLTTSQCKTVAEFDGVRTYPLFSLRSRLNARAEAIHNDDILLAEYGVQNITRVQLIAACEARGIPTLDVSEADLRQMLNAWLQLSAAETKPRQPLYHACYAALLTVIALHG</sequence>
<dbReference type="GO" id="GO:0005743">
    <property type="term" value="C:mitochondrial inner membrane"/>
    <property type="evidence" value="ECO:0007669"/>
    <property type="project" value="UniProtKB-SubCell"/>
</dbReference>
<dbReference type="OMA" id="KISMHIS"/>
<evidence type="ECO:0000256" key="3">
    <source>
        <dbReference type="ARBA" id="ARBA00022792"/>
    </source>
</evidence>
<evidence type="ECO:0000256" key="6">
    <source>
        <dbReference type="ARBA" id="ARBA00023136"/>
    </source>
</evidence>
<evidence type="ECO:0000313" key="10">
    <source>
        <dbReference type="EMBL" id="KJE91469.1"/>
    </source>
</evidence>
<evidence type="ECO:0000256" key="7">
    <source>
        <dbReference type="PROSITE-ProRule" id="PRU01094"/>
    </source>
</evidence>
<organism evidence="10 11">
    <name type="scientific">Capsaspora owczarzaki (strain ATCC 30864)</name>
    <dbReference type="NCBI Taxonomy" id="595528"/>
    <lineage>
        <taxon>Eukaryota</taxon>
        <taxon>Filasterea</taxon>
        <taxon>Capsaspora</taxon>
    </lineage>
</organism>
<keyword evidence="3" id="KW-0999">Mitochondrion inner membrane</keyword>
<name>A0A0D2X1V5_CAPO3</name>
<keyword evidence="6 8" id="KW-0472">Membrane</keyword>
<proteinExistence type="predicted"/>
<feature type="domain" description="Letm1 RBD" evidence="9">
    <location>
        <begin position="195"/>
        <end position="366"/>
    </location>
</feature>
<evidence type="ECO:0000256" key="4">
    <source>
        <dbReference type="ARBA" id="ARBA00022989"/>
    </source>
</evidence>
<dbReference type="OrthoDB" id="73691at2759"/>
<evidence type="ECO:0000256" key="5">
    <source>
        <dbReference type="ARBA" id="ARBA00023128"/>
    </source>
</evidence>
<dbReference type="InterPro" id="IPR044202">
    <property type="entry name" value="LETM1/MDM38-like"/>
</dbReference>
<dbReference type="PROSITE" id="PS51758">
    <property type="entry name" value="LETM1_RBD"/>
    <property type="match status" value="1"/>
</dbReference>
<dbReference type="AlphaFoldDB" id="A0A0D2X1V5"/>
<keyword evidence="2 8" id="KW-0812">Transmembrane</keyword>